<protein>
    <recommendedName>
        <fullName evidence="3">TetR family transcriptional regulator</fullName>
    </recommendedName>
</protein>
<reference evidence="1 2" key="1">
    <citation type="submission" date="2018-02" db="EMBL/GenBank/DDBJ databases">
        <title>Corynebacterium alimpuense sp. nov., a marine obligate actinomycete isolated from sediments of Valparaiso bay, Chile.</title>
        <authorList>
            <person name="Claverias F."/>
            <person name="Gonzales-Siles L."/>
            <person name="Salva-Serra F."/>
            <person name="Inganaes E."/>
            <person name="Molin K."/>
            <person name="Cumsille A."/>
            <person name="Undabarrena A."/>
            <person name="Couve E."/>
            <person name="Moore E.R.B."/>
            <person name="Gomila M."/>
            <person name="Camara B."/>
        </authorList>
    </citation>
    <scope>NUCLEOTIDE SEQUENCE [LARGE SCALE GENOMIC DNA]</scope>
    <source>
        <strain evidence="1 2">CCUG 69366</strain>
    </source>
</reference>
<dbReference type="AlphaFoldDB" id="A0A3M8K7H3"/>
<keyword evidence="2" id="KW-1185">Reference proteome</keyword>
<organism evidence="1 2">
    <name type="scientific">Corynebacterium alimapuense</name>
    <dbReference type="NCBI Taxonomy" id="1576874"/>
    <lineage>
        <taxon>Bacteria</taxon>
        <taxon>Bacillati</taxon>
        <taxon>Actinomycetota</taxon>
        <taxon>Actinomycetes</taxon>
        <taxon>Mycobacteriales</taxon>
        <taxon>Corynebacteriaceae</taxon>
        <taxon>Corynebacterium</taxon>
    </lineage>
</organism>
<comment type="caution">
    <text evidence="1">The sequence shown here is derived from an EMBL/GenBank/DDBJ whole genome shotgun (WGS) entry which is preliminary data.</text>
</comment>
<evidence type="ECO:0000313" key="2">
    <source>
        <dbReference type="Proteomes" id="UP000266975"/>
    </source>
</evidence>
<sequence length="165" mass="18657">MDCKDEAILGIPQMTISEDRRAIFIDTPSDNLVRLALELMLDTLNAAENEDIEHGADEEFLATLRNRRREILSAEPSAALMSLNRFREQAKMLHQLIVDHLTAHPGDRKLPDHSIPVEASIINGLIRESVWLHLTHTAHTRPSDRSRLLPEAGETITTLAKELTW</sequence>
<accession>A0A3M8K7H3</accession>
<proteinExistence type="predicted"/>
<evidence type="ECO:0008006" key="3">
    <source>
        <dbReference type="Google" id="ProtNLM"/>
    </source>
</evidence>
<dbReference type="Proteomes" id="UP000266975">
    <property type="component" value="Unassembled WGS sequence"/>
</dbReference>
<gene>
    <name evidence="1" type="ORF">C5L39_08425</name>
</gene>
<evidence type="ECO:0000313" key="1">
    <source>
        <dbReference type="EMBL" id="RNE48512.1"/>
    </source>
</evidence>
<name>A0A3M8K7H3_9CORY</name>
<dbReference type="EMBL" id="PTJO01000005">
    <property type="protein sequence ID" value="RNE48512.1"/>
    <property type="molecule type" value="Genomic_DNA"/>
</dbReference>